<dbReference type="RefSeq" id="WP_014296909.1">
    <property type="nucleotide sequence ID" value="NC_016751.1"/>
</dbReference>
<dbReference type="HOGENOM" id="CLU_031285_17_0_0"/>
<keyword evidence="2" id="KW-0813">Transport</keyword>
<comment type="similarity">
    <text evidence="1">Belongs to the bacterial solute-binding protein 1 family.</text>
</comment>
<dbReference type="GO" id="GO:0055052">
    <property type="term" value="C:ATP-binding cassette (ABC) transporter complex, substrate-binding subunit-containing"/>
    <property type="evidence" value="ECO:0007669"/>
    <property type="project" value="TreeGrafter"/>
</dbReference>
<name>H2J3U6_MARPK</name>
<dbReference type="CDD" id="cd13586">
    <property type="entry name" value="PBP2_Maltose_binding_like"/>
    <property type="match status" value="1"/>
</dbReference>
<evidence type="ECO:0000256" key="3">
    <source>
        <dbReference type="ARBA" id="ARBA00022597"/>
    </source>
</evidence>
<dbReference type="GO" id="GO:0015144">
    <property type="term" value="F:carbohydrate transmembrane transporter activity"/>
    <property type="evidence" value="ECO:0007669"/>
    <property type="project" value="InterPro"/>
</dbReference>
<keyword evidence="7" id="KW-1185">Reference proteome</keyword>
<dbReference type="Gene3D" id="3.40.190.10">
    <property type="entry name" value="Periplasmic binding protein-like II"/>
    <property type="match status" value="2"/>
</dbReference>
<feature type="chain" id="PRO_5005682849" evidence="5">
    <location>
        <begin position="20"/>
        <end position="401"/>
    </location>
</feature>
<evidence type="ECO:0000313" key="6">
    <source>
        <dbReference type="EMBL" id="AEX85838.1"/>
    </source>
</evidence>
<dbReference type="SUPFAM" id="SSF53850">
    <property type="entry name" value="Periplasmic binding protein-like II"/>
    <property type="match status" value="1"/>
</dbReference>
<reference evidence="7" key="2">
    <citation type="submission" date="2012-01" db="EMBL/GenBank/DDBJ databases">
        <title>Complete sequence of chromosome of Marinitoga piezophila KA3.</title>
        <authorList>
            <person name="Lucas S."/>
            <person name="Han J."/>
            <person name="Lapidus A."/>
            <person name="Cheng J.-F."/>
            <person name="Goodwin L."/>
            <person name="Pitluck S."/>
            <person name="Peters L."/>
            <person name="Mikhailova N."/>
            <person name="Teshima H."/>
            <person name="Detter J.C."/>
            <person name="Han C."/>
            <person name="Tapia R."/>
            <person name="Land M."/>
            <person name="Hauser L."/>
            <person name="Kyrpides N."/>
            <person name="Ivanova N."/>
            <person name="Pagani I."/>
            <person name="Jebbar M."/>
            <person name="Vannier P."/>
            <person name="Oger P."/>
            <person name="Cario A."/>
            <person name="Bartlett D."/>
            <person name="Noll K.M."/>
            <person name="Woyke T."/>
        </authorList>
    </citation>
    <scope>NUCLEOTIDE SEQUENCE [LARGE SCALE GENOMIC DNA]</scope>
    <source>
        <strain evidence="7">DSM 14283 / JCM 11233 / KA3</strain>
    </source>
</reference>
<evidence type="ECO:0000256" key="1">
    <source>
        <dbReference type="ARBA" id="ARBA00008520"/>
    </source>
</evidence>
<protein>
    <submittedName>
        <fullName evidence="6">Maltose-binding periplasmic protein</fullName>
    </submittedName>
</protein>
<dbReference type="InterPro" id="IPR006060">
    <property type="entry name" value="Maltose/Cyclodextrin-bd"/>
</dbReference>
<evidence type="ECO:0000313" key="7">
    <source>
        <dbReference type="Proteomes" id="UP000007161"/>
    </source>
</evidence>
<dbReference type="eggNOG" id="COG2182">
    <property type="taxonomic scope" value="Bacteria"/>
</dbReference>
<dbReference type="KEGG" id="mpz:Marpi_1443"/>
<evidence type="ECO:0000256" key="2">
    <source>
        <dbReference type="ARBA" id="ARBA00022448"/>
    </source>
</evidence>
<keyword evidence="3" id="KW-0762">Sugar transport</keyword>
<gene>
    <name evidence="6" type="ordered locus">Marpi_1443</name>
</gene>
<dbReference type="OrthoDB" id="9766758at2"/>
<dbReference type="AlphaFoldDB" id="H2J3U6"/>
<accession>H2J3U6</accession>
<sequence length="401" mass="43330">MKKFGIILLLVIFAITSFAASNKIVIWCSEKQADFIKTYGEKFTRDTGILVEVQQVNFGDIKSKFLTAAQAGEGPDIIIGAHDWVGELAANGLIDSIPFSAIETDKFAKSGLDAFTVNGKLYGVPYAIEAVALLYNKDYVEEPPKTIEELKELAAEYTTDETLGLVYDAGNFYFSYGFIAGNGGYVFKWTKENGYDTTDIGLANEGAVKGAELIKSFFDEGLIPQGANYGTMDSMFKDGLAAMIINGPWAVKDYINAGIDFGVLPLTELELSDGHYGKPFVGVQGLMINARSENKALAKEFVINYLATKEGVYQFYLADPRLPARTDVAAIIEEKGGPVPKEIVDGFVKSAAGGEPMPNVPEMGAVWGPMGDALSQIINGQAEPAQALKEAVEKIKTALNK</sequence>
<dbReference type="GO" id="GO:0015768">
    <property type="term" value="P:maltose transport"/>
    <property type="evidence" value="ECO:0007669"/>
    <property type="project" value="TreeGrafter"/>
</dbReference>
<dbReference type="NCBIfam" id="NF007011">
    <property type="entry name" value="PRK09474.1"/>
    <property type="match status" value="1"/>
</dbReference>
<dbReference type="InterPro" id="IPR006059">
    <property type="entry name" value="SBP"/>
</dbReference>
<evidence type="ECO:0000256" key="4">
    <source>
        <dbReference type="ARBA" id="ARBA00022729"/>
    </source>
</evidence>
<organism evidence="6 7">
    <name type="scientific">Marinitoga piezophila (strain DSM 14283 / JCM 11233 / KA3)</name>
    <dbReference type="NCBI Taxonomy" id="443254"/>
    <lineage>
        <taxon>Bacteria</taxon>
        <taxon>Thermotogati</taxon>
        <taxon>Thermotogota</taxon>
        <taxon>Thermotogae</taxon>
        <taxon>Petrotogales</taxon>
        <taxon>Petrotogaceae</taxon>
        <taxon>Marinitoga</taxon>
    </lineage>
</organism>
<dbReference type="EMBL" id="CP003257">
    <property type="protein sequence ID" value="AEX85838.1"/>
    <property type="molecule type" value="Genomic_DNA"/>
</dbReference>
<dbReference type="Pfam" id="PF13416">
    <property type="entry name" value="SBP_bac_8"/>
    <property type="match status" value="1"/>
</dbReference>
<proteinExistence type="inferred from homology"/>
<dbReference type="GO" id="GO:0042956">
    <property type="term" value="P:maltodextrin transmembrane transport"/>
    <property type="evidence" value="ECO:0007669"/>
    <property type="project" value="TreeGrafter"/>
</dbReference>
<dbReference type="GO" id="GO:1901982">
    <property type="term" value="F:maltose binding"/>
    <property type="evidence" value="ECO:0007669"/>
    <property type="project" value="TreeGrafter"/>
</dbReference>
<reference evidence="6 7" key="1">
    <citation type="journal article" date="2012" name="J. Bacteriol.">
        <title>Complete Genome Sequence of the Thermophilic, Piezophilic, Heterotrophic Bacterium Marinitoga piezophila KA3.</title>
        <authorList>
            <person name="Lucas S."/>
            <person name="Han J."/>
            <person name="Lapidus A."/>
            <person name="Cheng J.F."/>
            <person name="Goodwin L.A."/>
            <person name="Pitluck S."/>
            <person name="Peters L."/>
            <person name="Mikhailova N."/>
            <person name="Teshima H."/>
            <person name="Detter J.C."/>
            <person name="Han C."/>
            <person name="Tapia R."/>
            <person name="Land M."/>
            <person name="Hauser L."/>
            <person name="Kyrpides N.C."/>
            <person name="Ivanova N."/>
            <person name="Pagani I."/>
            <person name="Vannier P."/>
            <person name="Oger P."/>
            <person name="Bartlett D.H."/>
            <person name="Noll K.M."/>
            <person name="Woyke T."/>
            <person name="Jebbar M."/>
        </authorList>
    </citation>
    <scope>NUCLEOTIDE SEQUENCE [LARGE SCALE GENOMIC DNA]</scope>
    <source>
        <strain evidence="7">DSM 14283 / JCM 11233 / KA3</strain>
    </source>
</reference>
<dbReference type="STRING" id="443254.Marpi_1443"/>
<evidence type="ECO:0000256" key="5">
    <source>
        <dbReference type="SAM" id="SignalP"/>
    </source>
</evidence>
<dbReference type="Proteomes" id="UP000007161">
    <property type="component" value="Chromosome"/>
</dbReference>
<keyword evidence="4 5" id="KW-0732">Signal</keyword>
<dbReference type="PANTHER" id="PTHR30061:SF50">
    <property type="entry name" value="MALTOSE_MALTODEXTRIN-BINDING PERIPLASMIC PROTEIN"/>
    <property type="match status" value="1"/>
</dbReference>
<dbReference type="PRINTS" id="PR00181">
    <property type="entry name" value="MALTOSEBP"/>
</dbReference>
<feature type="signal peptide" evidence="5">
    <location>
        <begin position="1"/>
        <end position="19"/>
    </location>
</feature>
<dbReference type="PANTHER" id="PTHR30061">
    <property type="entry name" value="MALTOSE-BINDING PERIPLASMIC PROTEIN"/>
    <property type="match status" value="1"/>
</dbReference>